<evidence type="ECO:0000313" key="4">
    <source>
        <dbReference type="Proteomes" id="UP000215596"/>
    </source>
</evidence>
<accession>A0A268ERZ6</accession>
<dbReference type="EMBL" id="WOAA01000008">
    <property type="protein sequence ID" value="MUG66660.1"/>
    <property type="molecule type" value="Genomic_DNA"/>
</dbReference>
<dbReference type="OrthoDB" id="1645729at2"/>
<dbReference type="SUPFAM" id="SSF89360">
    <property type="entry name" value="HesB-like domain"/>
    <property type="match status" value="1"/>
</dbReference>
<protein>
    <recommendedName>
        <fullName evidence="6">FeS cluster biogenesis domain-containing protein</fullName>
    </recommendedName>
</protein>
<name>A0A268ERZ6_9BACL</name>
<evidence type="ECO:0000256" key="1">
    <source>
        <dbReference type="ARBA" id="ARBA00006718"/>
    </source>
</evidence>
<evidence type="ECO:0000313" key="5">
    <source>
        <dbReference type="Proteomes" id="UP000435177"/>
    </source>
</evidence>
<dbReference type="EMBL" id="NPBY01000043">
    <property type="protein sequence ID" value="PAD75886.1"/>
    <property type="molecule type" value="Genomic_DNA"/>
</dbReference>
<dbReference type="Proteomes" id="UP000215596">
    <property type="component" value="Unassembled WGS sequence"/>
</dbReference>
<gene>
    <name evidence="3" type="ORF">CHH67_13130</name>
    <name evidence="2" type="ORF">GNP94_11675</name>
</gene>
<evidence type="ECO:0000313" key="3">
    <source>
        <dbReference type="EMBL" id="PAD75886.1"/>
    </source>
</evidence>
<reference evidence="3 4" key="1">
    <citation type="submission" date="2017-07" db="EMBL/GenBank/DDBJ databases">
        <title>Isolation and whole genome analysis of endospore-forming bacteria from heroin.</title>
        <authorList>
            <person name="Kalinowski J."/>
            <person name="Ahrens B."/>
            <person name="Al-Dilaimi A."/>
            <person name="Winkler A."/>
            <person name="Wibberg D."/>
            <person name="Schleenbecker U."/>
            <person name="Ruckert C."/>
            <person name="Wolfel R."/>
            <person name="Grass G."/>
        </authorList>
    </citation>
    <scope>NUCLEOTIDE SEQUENCE [LARGE SCALE GENOMIC DNA]</scope>
    <source>
        <strain evidence="3 4">7537-G1</strain>
    </source>
</reference>
<dbReference type="Proteomes" id="UP000435177">
    <property type="component" value="Unassembled WGS sequence"/>
</dbReference>
<evidence type="ECO:0008006" key="6">
    <source>
        <dbReference type="Google" id="ProtNLM"/>
    </source>
</evidence>
<dbReference type="PIRSF" id="PIRSF034852">
    <property type="entry name" value="UCP034852"/>
    <property type="match status" value="1"/>
</dbReference>
<comment type="similarity">
    <text evidence="1">Belongs to the HesB/IscA family.</text>
</comment>
<proteinExistence type="inferred from homology"/>
<dbReference type="AlphaFoldDB" id="A0A268ERZ6"/>
<dbReference type="InterPro" id="IPR035903">
    <property type="entry name" value="HesB-like_dom_sf"/>
</dbReference>
<reference evidence="2 5" key="2">
    <citation type="submission" date="2019-11" db="EMBL/GenBank/DDBJ databases">
        <title>Draft genome sequences of five Paenibacillus species of dairy origin.</title>
        <authorList>
            <person name="Olajide A.M."/>
            <person name="Chen S."/>
            <person name="Lapointe G."/>
        </authorList>
    </citation>
    <scope>NUCLEOTIDE SEQUENCE [LARGE SCALE GENOMIC DNA]</scope>
    <source>
        <strain evidence="2 5">3CS1</strain>
    </source>
</reference>
<organism evidence="3 4">
    <name type="scientific">Paenibacillus campinasensis</name>
    <dbReference type="NCBI Taxonomy" id="66347"/>
    <lineage>
        <taxon>Bacteria</taxon>
        <taxon>Bacillati</taxon>
        <taxon>Bacillota</taxon>
        <taxon>Bacilli</taxon>
        <taxon>Bacillales</taxon>
        <taxon>Paenibacillaceae</taxon>
        <taxon>Paenibacillus</taxon>
    </lineage>
</organism>
<comment type="caution">
    <text evidence="3">The sequence shown here is derived from an EMBL/GenBank/DDBJ whole genome shotgun (WGS) entry which is preliminary data.</text>
</comment>
<dbReference type="InterPro" id="IPR008326">
    <property type="entry name" value="PdhI-like"/>
</dbReference>
<sequence length="101" mass="11657">MQIEVTNEAARWYKKELELERGKAIRFFPRYSSGGGLHPGFSLGISVEEPVSPGLTEQAEDLLFFMEEHDLWYLEGYKLSVKYVESQDDISYIYEKEGAVN</sequence>
<dbReference type="RefSeq" id="WP_095265648.1">
    <property type="nucleotide sequence ID" value="NZ_NPBY01000043.1"/>
</dbReference>
<keyword evidence="5" id="KW-1185">Reference proteome</keyword>
<evidence type="ECO:0000313" key="2">
    <source>
        <dbReference type="EMBL" id="MUG66660.1"/>
    </source>
</evidence>